<dbReference type="Proteomes" id="UP001057485">
    <property type="component" value="Segment"/>
</dbReference>
<reference evidence="1 2" key="1">
    <citation type="submission" date="2022-03" db="EMBL/GenBank/DDBJ databases">
        <title>Phage cocktails constrain the growth of Enterococcus.</title>
        <authorList>
            <person name="Wandro S."/>
        </authorList>
    </citation>
    <scope>NUCLEOTIDE SEQUENCE [LARGE SCALE GENOMIC DNA]</scope>
</reference>
<sequence length="148" mass="17106">MQIYGKERVFGCVYPSTPKSTGNLVPTWSPQANKVSADKLMQNKRYINKMKEGEIGYYSKPDTELNLYKEHWKNVVIRDIEDEKTSTGFRQIIGRKGDDHYSQASVYSMLGYEYLMNVFTGVKEYGFDSDWVSTQLAPTKPDIFTEFV</sequence>
<keyword evidence="2" id="KW-1185">Reference proteome</keyword>
<proteinExistence type="predicted"/>
<accession>A0A9E7DU49</accession>
<organism evidence="1 2">
    <name type="scientific">Enterococcus phage vB_OCPT_Car</name>
    <dbReference type="NCBI Taxonomy" id="2922319"/>
    <lineage>
        <taxon>Viruses</taxon>
        <taxon>Duplodnaviria</taxon>
        <taxon>Heunggongvirae</taxon>
        <taxon>Uroviricota</taxon>
        <taxon>Caudoviricetes</taxon>
        <taxon>Herelleviridae</taxon>
        <taxon>Brockvirinae</taxon>
        <taxon>Kochikohdavirus</taxon>
        <taxon>Kochikohdavirus car</taxon>
    </lineage>
</organism>
<name>A0A9E7DU49_9CAUD</name>
<evidence type="ECO:0000313" key="1">
    <source>
        <dbReference type="EMBL" id="UQT00256.1"/>
    </source>
</evidence>
<dbReference type="EMBL" id="ON113168">
    <property type="protein sequence ID" value="UQT00256.1"/>
    <property type="molecule type" value="Genomic_DNA"/>
</dbReference>
<protein>
    <submittedName>
        <fullName evidence="1">Uncharacterized protein</fullName>
    </submittedName>
</protein>
<gene>
    <name evidence="1" type="ORF">EGEOBHOM_00104</name>
</gene>
<evidence type="ECO:0000313" key="2">
    <source>
        <dbReference type="Proteomes" id="UP001057485"/>
    </source>
</evidence>